<dbReference type="STRING" id="1797582.A2442_00660"/>
<proteinExistence type="inferred from homology"/>
<dbReference type="InterPro" id="IPR001509">
    <property type="entry name" value="Epimerase_deHydtase"/>
</dbReference>
<reference evidence="3 4" key="1">
    <citation type="journal article" date="2016" name="Nat. Commun.">
        <title>Thousands of microbial genomes shed light on interconnected biogeochemical processes in an aquifer system.</title>
        <authorList>
            <person name="Anantharaman K."/>
            <person name="Brown C.T."/>
            <person name="Hug L.A."/>
            <person name="Sharon I."/>
            <person name="Castelle C.J."/>
            <person name="Probst A.J."/>
            <person name="Thomas B.C."/>
            <person name="Singh A."/>
            <person name="Wilkins M.J."/>
            <person name="Karaoz U."/>
            <person name="Brodie E.L."/>
            <person name="Williams K.H."/>
            <person name="Hubbard S.S."/>
            <person name="Banfield J.F."/>
        </authorList>
    </citation>
    <scope>NUCLEOTIDE SEQUENCE [LARGE SCALE GENOMIC DNA]</scope>
</reference>
<evidence type="ECO:0000256" key="1">
    <source>
        <dbReference type="ARBA" id="ARBA00007637"/>
    </source>
</evidence>
<dbReference type="SUPFAM" id="SSF51735">
    <property type="entry name" value="NAD(P)-binding Rossmann-fold domains"/>
    <property type="match status" value="1"/>
</dbReference>
<dbReference type="Gene3D" id="3.90.25.10">
    <property type="entry name" value="UDP-galactose 4-epimerase, domain 1"/>
    <property type="match status" value="1"/>
</dbReference>
<dbReference type="PANTHER" id="PTHR43000">
    <property type="entry name" value="DTDP-D-GLUCOSE 4,6-DEHYDRATASE-RELATED"/>
    <property type="match status" value="1"/>
</dbReference>
<dbReference type="Proteomes" id="UP000179003">
    <property type="component" value="Unassembled WGS sequence"/>
</dbReference>
<name>A0A1F5EIL1_9BACT</name>
<protein>
    <submittedName>
        <fullName evidence="3">ADP-L-glycero-D-manno-heptose-6-epimerase</fullName>
    </submittedName>
</protein>
<evidence type="ECO:0000313" key="3">
    <source>
        <dbReference type="EMBL" id="OGD67269.1"/>
    </source>
</evidence>
<accession>A0A1F5EIL1</accession>
<sequence length="293" mass="33094">MENDKQKLILVTGGAGFIGSHLCERLVREGHKVISLDNYFTGSKDNHVEGVEYREGHTKDIEKHITETPDIIYHLGEYSRVAASLNEPEIVWDLNIAGTFGVLEFWRKKKCKLVYAGSSTKSVGDRGDGVVGRDLAPYTWMKAINSELVMNYGRWFGLSCAITYFYNVYGPRERSDEYGTVIEIFKKNYLDKVSYKVRAPGTQTRTFTNVDDTVDGIILVGEKGEGDGFGISAKEEFSLTDVANMFGGEIEMLEATKTTRPHSVVDTTKIEDLGWEQKRNLKDYIEEVKKENK</sequence>
<evidence type="ECO:0000313" key="4">
    <source>
        <dbReference type="Proteomes" id="UP000179003"/>
    </source>
</evidence>
<dbReference type="InterPro" id="IPR036291">
    <property type="entry name" value="NAD(P)-bd_dom_sf"/>
</dbReference>
<feature type="domain" description="NAD-dependent epimerase/dehydratase" evidence="2">
    <location>
        <begin position="9"/>
        <end position="224"/>
    </location>
</feature>
<dbReference type="Gene3D" id="3.40.50.720">
    <property type="entry name" value="NAD(P)-binding Rossmann-like Domain"/>
    <property type="match status" value="1"/>
</dbReference>
<comment type="caution">
    <text evidence="3">The sequence shown here is derived from an EMBL/GenBank/DDBJ whole genome shotgun (WGS) entry which is preliminary data.</text>
</comment>
<organism evidence="3 4">
    <name type="scientific">Candidatus Campbellbacteria bacterium RIFOXYC2_FULL_35_25</name>
    <dbReference type="NCBI Taxonomy" id="1797582"/>
    <lineage>
        <taxon>Bacteria</taxon>
        <taxon>Candidatus Campbelliibacteriota</taxon>
    </lineage>
</organism>
<dbReference type="EMBL" id="MFAE01000006">
    <property type="protein sequence ID" value="OGD67269.1"/>
    <property type="molecule type" value="Genomic_DNA"/>
</dbReference>
<dbReference type="AlphaFoldDB" id="A0A1F5EIL1"/>
<comment type="similarity">
    <text evidence="1">Belongs to the NAD(P)-dependent epimerase/dehydratase family.</text>
</comment>
<dbReference type="Pfam" id="PF01370">
    <property type="entry name" value="Epimerase"/>
    <property type="match status" value="1"/>
</dbReference>
<evidence type="ECO:0000259" key="2">
    <source>
        <dbReference type="Pfam" id="PF01370"/>
    </source>
</evidence>
<gene>
    <name evidence="3" type="ORF">A2442_00660</name>
</gene>